<evidence type="ECO:0000259" key="6">
    <source>
        <dbReference type="Pfam" id="PF01957"/>
    </source>
</evidence>
<dbReference type="PANTHER" id="PTHR33507:SF3">
    <property type="entry name" value="INNER MEMBRANE PROTEIN YBBJ"/>
    <property type="match status" value="1"/>
</dbReference>
<dbReference type="GO" id="GO:0005886">
    <property type="term" value="C:plasma membrane"/>
    <property type="evidence" value="ECO:0007669"/>
    <property type="project" value="TreeGrafter"/>
</dbReference>
<proteinExistence type="predicted"/>
<dbReference type="AlphaFoldDB" id="A0A4R3MJU1"/>
<dbReference type="GO" id="GO:0006508">
    <property type="term" value="P:proteolysis"/>
    <property type="evidence" value="ECO:0007669"/>
    <property type="project" value="UniProtKB-KW"/>
</dbReference>
<protein>
    <submittedName>
        <fullName evidence="7">Membrane protein implicated in regulation of membrane protease activity</fullName>
    </submittedName>
</protein>
<dbReference type="InterPro" id="IPR052165">
    <property type="entry name" value="Membrane_assoc_protease"/>
</dbReference>
<accession>A0A4R3MJU1</accession>
<keyword evidence="7" id="KW-0645">Protease</keyword>
<dbReference type="InterPro" id="IPR012340">
    <property type="entry name" value="NA-bd_OB-fold"/>
</dbReference>
<feature type="domain" description="NfeD-like C-terminal" evidence="6">
    <location>
        <begin position="81"/>
        <end position="140"/>
    </location>
</feature>
<feature type="transmembrane region" description="Helical" evidence="5">
    <location>
        <begin position="34"/>
        <end position="62"/>
    </location>
</feature>
<gene>
    <name evidence="7" type="ORF">EDC18_105171</name>
</gene>
<evidence type="ECO:0000256" key="2">
    <source>
        <dbReference type="ARBA" id="ARBA00022692"/>
    </source>
</evidence>
<dbReference type="EMBL" id="SMAL01000005">
    <property type="protein sequence ID" value="TCT14689.1"/>
    <property type="molecule type" value="Genomic_DNA"/>
</dbReference>
<sequence length="142" mass="15722">MIDMLWLIILVLSLLIEALTLGLATIWFAFGALAAWVLSLFGIHMAVQVTVFFVISFVMLYYTRPVAIKVLKIGKTKTNYESIIGKEGVVTEEINNLKGVGVVKVDGNTWTARGKTNEIIERDSVIKVAEVIGVKLIVEKIQ</sequence>
<keyword evidence="2 5" id="KW-0812">Transmembrane</keyword>
<keyword evidence="8" id="KW-1185">Reference proteome</keyword>
<evidence type="ECO:0000256" key="1">
    <source>
        <dbReference type="ARBA" id="ARBA00004141"/>
    </source>
</evidence>
<reference evidence="7 8" key="1">
    <citation type="submission" date="2019-03" db="EMBL/GenBank/DDBJ databases">
        <title>Genomic Encyclopedia of Type Strains, Phase IV (KMG-IV): sequencing the most valuable type-strain genomes for metagenomic binning, comparative biology and taxonomic classification.</title>
        <authorList>
            <person name="Goeker M."/>
        </authorList>
    </citation>
    <scope>NUCLEOTIDE SEQUENCE [LARGE SCALE GENOMIC DNA]</scope>
    <source>
        <strain evidence="7 8">DSM 24629</strain>
    </source>
</reference>
<keyword evidence="7" id="KW-0378">Hydrolase</keyword>
<evidence type="ECO:0000256" key="3">
    <source>
        <dbReference type="ARBA" id="ARBA00022989"/>
    </source>
</evidence>
<dbReference type="GO" id="GO:0008233">
    <property type="term" value="F:peptidase activity"/>
    <property type="evidence" value="ECO:0007669"/>
    <property type="project" value="UniProtKB-KW"/>
</dbReference>
<dbReference type="InterPro" id="IPR002810">
    <property type="entry name" value="NfeD-like_C"/>
</dbReference>
<evidence type="ECO:0000256" key="5">
    <source>
        <dbReference type="SAM" id="Phobius"/>
    </source>
</evidence>
<dbReference type="Gene3D" id="2.40.50.140">
    <property type="entry name" value="Nucleic acid-binding proteins"/>
    <property type="match status" value="1"/>
</dbReference>
<comment type="subcellular location">
    <subcellularLocation>
        <location evidence="1">Membrane</location>
        <topology evidence="1">Multi-pass membrane protein</topology>
    </subcellularLocation>
</comment>
<name>A0A4R3MJU1_9FIRM</name>
<keyword evidence="3 5" id="KW-1133">Transmembrane helix</keyword>
<evidence type="ECO:0000256" key="4">
    <source>
        <dbReference type="ARBA" id="ARBA00023136"/>
    </source>
</evidence>
<evidence type="ECO:0000313" key="8">
    <source>
        <dbReference type="Proteomes" id="UP000294902"/>
    </source>
</evidence>
<evidence type="ECO:0000313" key="7">
    <source>
        <dbReference type="EMBL" id="TCT14689.1"/>
    </source>
</evidence>
<dbReference type="RefSeq" id="WP_165878533.1">
    <property type="nucleotide sequence ID" value="NZ_SMAL01000005.1"/>
</dbReference>
<organism evidence="7 8">
    <name type="scientific">Natranaerovirga pectinivora</name>
    <dbReference type="NCBI Taxonomy" id="682400"/>
    <lineage>
        <taxon>Bacteria</taxon>
        <taxon>Bacillati</taxon>
        <taxon>Bacillota</taxon>
        <taxon>Clostridia</taxon>
        <taxon>Lachnospirales</taxon>
        <taxon>Natranaerovirgaceae</taxon>
        <taxon>Natranaerovirga</taxon>
    </lineage>
</organism>
<dbReference type="SUPFAM" id="SSF141322">
    <property type="entry name" value="NfeD domain-like"/>
    <property type="match status" value="1"/>
</dbReference>
<comment type="caution">
    <text evidence="7">The sequence shown here is derived from an EMBL/GenBank/DDBJ whole genome shotgun (WGS) entry which is preliminary data.</text>
</comment>
<dbReference type="PANTHER" id="PTHR33507">
    <property type="entry name" value="INNER MEMBRANE PROTEIN YBBJ"/>
    <property type="match status" value="1"/>
</dbReference>
<keyword evidence="4 5" id="KW-0472">Membrane</keyword>
<dbReference type="Proteomes" id="UP000294902">
    <property type="component" value="Unassembled WGS sequence"/>
</dbReference>
<dbReference type="Pfam" id="PF01957">
    <property type="entry name" value="NfeD"/>
    <property type="match status" value="1"/>
</dbReference>